<keyword evidence="4" id="KW-0804">Transcription</keyword>
<dbReference type="SUPFAM" id="SSF46689">
    <property type="entry name" value="Homeodomain-like"/>
    <property type="match status" value="1"/>
</dbReference>
<keyword evidence="3" id="KW-0805">Transcription regulation</keyword>
<accession>A0A8J5FK87</accession>
<dbReference type="GO" id="GO:0043565">
    <property type="term" value="F:sequence-specific DNA binding"/>
    <property type="evidence" value="ECO:0007669"/>
    <property type="project" value="InterPro"/>
</dbReference>
<name>A0A8J5FK87_ZINOF</name>
<dbReference type="GO" id="GO:0005634">
    <property type="term" value="C:nucleus"/>
    <property type="evidence" value="ECO:0007669"/>
    <property type="project" value="UniProtKB-SubCell"/>
</dbReference>
<evidence type="ECO:0000256" key="6">
    <source>
        <dbReference type="SAM" id="Coils"/>
    </source>
</evidence>
<dbReference type="CDD" id="cd00086">
    <property type="entry name" value="homeodomain"/>
    <property type="match status" value="1"/>
</dbReference>
<reference evidence="8 9" key="1">
    <citation type="submission" date="2020-08" db="EMBL/GenBank/DDBJ databases">
        <title>Plant Genome Project.</title>
        <authorList>
            <person name="Zhang R.-G."/>
        </authorList>
    </citation>
    <scope>NUCLEOTIDE SEQUENCE [LARGE SCALE GENOMIC DNA]</scope>
    <source>
        <tissue evidence="8">Rhizome</tissue>
    </source>
</reference>
<feature type="domain" description="Leucine zipper homeobox-associated" evidence="7">
    <location>
        <begin position="131"/>
        <end position="174"/>
    </location>
</feature>
<protein>
    <recommendedName>
        <fullName evidence="7">Leucine zipper homeobox-associated domain-containing protein</fullName>
    </recommendedName>
</protein>
<dbReference type="InterPro" id="IPR050762">
    <property type="entry name" value="HD-ZIP_Homeobox_LZ_Class_II"/>
</dbReference>
<evidence type="ECO:0000256" key="2">
    <source>
        <dbReference type="ARBA" id="ARBA00006074"/>
    </source>
</evidence>
<dbReference type="InterPro" id="IPR009057">
    <property type="entry name" value="Homeodomain-like_sf"/>
</dbReference>
<evidence type="ECO:0000256" key="1">
    <source>
        <dbReference type="ARBA" id="ARBA00004123"/>
    </source>
</evidence>
<evidence type="ECO:0000256" key="3">
    <source>
        <dbReference type="ARBA" id="ARBA00023015"/>
    </source>
</evidence>
<evidence type="ECO:0000259" key="7">
    <source>
        <dbReference type="SMART" id="SM00340"/>
    </source>
</evidence>
<keyword evidence="6" id="KW-0175">Coiled coil</keyword>
<organism evidence="8 9">
    <name type="scientific">Zingiber officinale</name>
    <name type="common">Ginger</name>
    <name type="synonym">Amomum zingiber</name>
    <dbReference type="NCBI Taxonomy" id="94328"/>
    <lineage>
        <taxon>Eukaryota</taxon>
        <taxon>Viridiplantae</taxon>
        <taxon>Streptophyta</taxon>
        <taxon>Embryophyta</taxon>
        <taxon>Tracheophyta</taxon>
        <taxon>Spermatophyta</taxon>
        <taxon>Magnoliopsida</taxon>
        <taxon>Liliopsida</taxon>
        <taxon>Zingiberales</taxon>
        <taxon>Zingiberaceae</taxon>
        <taxon>Zingiber</taxon>
    </lineage>
</organism>
<evidence type="ECO:0000256" key="4">
    <source>
        <dbReference type="ARBA" id="ARBA00023163"/>
    </source>
</evidence>
<keyword evidence="9" id="KW-1185">Reference proteome</keyword>
<dbReference type="Proteomes" id="UP000734854">
    <property type="component" value="Unassembled WGS sequence"/>
</dbReference>
<sequence length="223" mass="24953">MSCAVSLGHLILIPQYNSLVHNKQPKPLLHWLYSMDDEPTYSETTLSLKLSYRDPDPPRRPIFEGCSSAARPDDPALSLGDRGGARKKLRLSKEQAALLEDMFKEHSTLNLKQKQALAGQLKLLPRQVELKKTQVEREILRKCCDALREENKRLRKELHELKSTKCPATRFTRPPQAALVICSSCKKVINDEGGNSDGTEGSGSVSAEVAKPRFFNLFAHSTS</sequence>
<dbReference type="Gene3D" id="1.10.10.60">
    <property type="entry name" value="Homeodomain-like"/>
    <property type="match status" value="1"/>
</dbReference>
<dbReference type="AlphaFoldDB" id="A0A8J5FK87"/>
<proteinExistence type="inferred from homology"/>
<feature type="coiled-coil region" evidence="6">
    <location>
        <begin position="130"/>
        <end position="164"/>
    </location>
</feature>
<dbReference type="InterPro" id="IPR001356">
    <property type="entry name" value="HD"/>
</dbReference>
<dbReference type="EMBL" id="JACMSC010000015">
    <property type="protein sequence ID" value="KAG6485983.1"/>
    <property type="molecule type" value="Genomic_DNA"/>
</dbReference>
<keyword evidence="5" id="KW-0238">DNA-binding</keyword>
<dbReference type="PANTHER" id="PTHR45714:SF34">
    <property type="entry name" value="HOMEOBOX-LEUCINE ZIPPER PROTEIN HAT9"/>
    <property type="match status" value="1"/>
</dbReference>
<dbReference type="GO" id="GO:0006355">
    <property type="term" value="P:regulation of DNA-templated transcription"/>
    <property type="evidence" value="ECO:0007669"/>
    <property type="project" value="InterPro"/>
</dbReference>
<gene>
    <name evidence="8" type="ORF">ZIOFF_054551</name>
</gene>
<dbReference type="Pfam" id="PF00046">
    <property type="entry name" value="Homeodomain"/>
    <property type="match status" value="1"/>
</dbReference>
<keyword evidence="5" id="KW-0371">Homeobox</keyword>
<dbReference type="SMART" id="SM00340">
    <property type="entry name" value="HALZ"/>
    <property type="match status" value="1"/>
</dbReference>
<evidence type="ECO:0000256" key="5">
    <source>
        <dbReference type="RuleBase" id="RU000682"/>
    </source>
</evidence>
<comment type="subcellular location">
    <subcellularLocation>
        <location evidence="1 5">Nucleus</location>
    </subcellularLocation>
</comment>
<comment type="caution">
    <text evidence="8">The sequence shown here is derived from an EMBL/GenBank/DDBJ whole genome shotgun (WGS) entry which is preliminary data.</text>
</comment>
<dbReference type="InterPro" id="IPR003106">
    <property type="entry name" value="Leu_zip_homeo"/>
</dbReference>
<keyword evidence="5" id="KW-0539">Nucleus</keyword>
<comment type="similarity">
    <text evidence="2">Belongs to the HD-ZIP homeobox family. Class II subfamily.</text>
</comment>
<evidence type="ECO:0000313" key="8">
    <source>
        <dbReference type="EMBL" id="KAG6485983.1"/>
    </source>
</evidence>
<evidence type="ECO:0000313" key="9">
    <source>
        <dbReference type="Proteomes" id="UP000734854"/>
    </source>
</evidence>
<dbReference type="PANTHER" id="PTHR45714">
    <property type="entry name" value="HOMEOBOX-LEUCINE ZIPPER PROTEIN HAT14"/>
    <property type="match status" value="1"/>
</dbReference>